<feature type="chain" id="PRO_5035937990" evidence="1">
    <location>
        <begin position="25"/>
        <end position="153"/>
    </location>
</feature>
<feature type="domain" description="GH18" evidence="2">
    <location>
        <begin position="1"/>
        <end position="153"/>
    </location>
</feature>
<proteinExistence type="predicted"/>
<accession>A0A8S0UQK5</accession>
<dbReference type="Gramene" id="OE9A019142T1">
    <property type="protein sequence ID" value="OE9A019142C1"/>
    <property type="gene ID" value="OE9A019142"/>
</dbReference>
<dbReference type="SUPFAM" id="SSF51445">
    <property type="entry name" value="(Trans)glycosidases"/>
    <property type="match status" value="1"/>
</dbReference>
<keyword evidence="1" id="KW-0732">Signal</keyword>
<sequence length="153" mass="16414">MALQKSISLAIVSLALLLVVGSEAGGIAIYWGQNGNEAKGIKVILSLGGAGSRYTLASSQNARDLSTYLWKNFLGGKSSSRTLGNAVLDGTDFDIEGGTSQHWDEFARYLSKYSTQGKKVYLTAAPQCPFPDAYVGGCIDNRCFRLCLDSVFQ</sequence>
<dbReference type="EMBL" id="CACTIH010009036">
    <property type="protein sequence ID" value="CAA3020247.1"/>
    <property type="molecule type" value="Genomic_DNA"/>
</dbReference>
<evidence type="ECO:0000256" key="1">
    <source>
        <dbReference type="SAM" id="SignalP"/>
    </source>
</evidence>
<protein>
    <submittedName>
        <fullName evidence="3">Acidic endochitinase-like</fullName>
    </submittedName>
</protein>
<dbReference type="OrthoDB" id="6020543at2759"/>
<keyword evidence="4" id="KW-1185">Reference proteome</keyword>
<dbReference type="PANTHER" id="PTHR45708">
    <property type="entry name" value="ENDOCHITINASE"/>
    <property type="match status" value="1"/>
</dbReference>
<dbReference type="InterPro" id="IPR050542">
    <property type="entry name" value="Glycosyl_Hydrlase18_Chitinase"/>
</dbReference>
<evidence type="ECO:0000313" key="3">
    <source>
        <dbReference type="EMBL" id="CAA3020247.1"/>
    </source>
</evidence>
<feature type="signal peptide" evidence="1">
    <location>
        <begin position="1"/>
        <end position="24"/>
    </location>
</feature>
<evidence type="ECO:0000313" key="4">
    <source>
        <dbReference type="Proteomes" id="UP000594638"/>
    </source>
</evidence>
<dbReference type="AlphaFoldDB" id="A0A8S0UQK5"/>
<gene>
    <name evidence="3" type="ORF">OLEA9_A019142</name>
</gene>
<dbReference type="GO" id="GO:0004568">
    <property type="term" value="F:chitinase activity"/>
    <property type="evidence" value="ECO:0007669"/>
    <property type="project" value="TreeGrafter"/>
</dbReference>
<dbReference type="PANTHER" id="PTHR45708:SF69">
    <property type="entry name" value="CHITINASE"/>
    <property type="match status" value="1"/>
</dbReference>
<evidence type="ECO:0000259" key="2">
    <source>
        <dbReference type="PROSITE" id="PS51910"/>
    </source>
</evidence>
<dbReference type="Proteomes" id="UP000594638">
    <property type="component" value="Unassembled WGS sequence"/>
</dbReference>
<comment type="caution">
    <text evidence="3">The sequence shown here is derived from an EMBL/GenBank/DDBJ whole genome shotgun (WGS) entry which is preliminary data.</text>
</comment>
<dbReference type="Pfam" id="PF00704">
    <property type="entry name" value="Glyco_hydro_18"/>
    <property type="match status" value="1"/>
</dbReference>
<name>A0A8S0UQK5_OLEEU</name>
<dbReference type="GO" id="GO:0005576">
    <property type="term" value="C:extracellular region"/>
    <property type="evidence" value="ECO:0007669"/>
    <property type="project" value="TreeGrafter"/>
</dbReference>
<organism evidence="3 4">
    <name type="scientific">Olea europaea subsp. europaea</name>
    <dbReference type="NCBI Taxonomy" id="158383"/>
    <lineage>
        <taxon>Eukaryota</taxon>
        <taxon>Viridiplantae</taxon>
        <taxon>Streptophyta</taxon>
        <taxon>Embryophyta</taxon>
        <taxon>Tracheophyta</taxon>
        <taxon>Spermatophyta</taxon>
        <taxon>Magnoliopsida</taxon>
        <taxon>eudicotyledons</taxon>
        <taxon>Gunneridae</taxon>
        <taxon>Pentapetalae</taxon>
        <taxon>asterids</taxon>
        <taxon>lamiids</taxon>
        <taxon>Lamiales</taxon>
        <taxon>Oleaceae</taxon>
        <taxon>Oleeae</taxon>
        <taxon>Olea</taxon>
    </lineage>
</organism>
<dbReference type="GO" id="GO:0005975">
    <property type="term" value="P:carbohydrate metabolic process"/>
    <property type="evidence" value="ECO:0007669"/>
    <property type="project" value="InterPro"/>
</dbReference>
<reference evidence="3 4" key="1">
    <citation type="submission" date="2019-12" db="EMBL/GenBank/DDBJ databases">
        <authorList>
            <person name="Alioto T."/>
            <person name="Alioto T."/>
            <person name="Gomez Garrido J."/>
        </authorList>
    </citation>
    <scope>NUCLEOTIDE SEQUENCE [LARGE SCALE GENOMIC DNA]</scope>
</reference>
<dbReference type="PROSITE" id="PS51910">
    <property type="entry name" value="GH18_2"/>
    <property type="match status" value="1"/>
</dbReference>
<dbReference type="InterPro" id="IPR017853">
    <property type="entry name" value="GH"/>
</dbReference>
<dbReference type="Gene3D" id="3.20.20.80">
    <property type="entry name" value="Glycosidases"/>
    <property type="match status" value="1"/>
</dbReference>
<dbReference type="InterPro" id="IPR001223">
    <property type="entry name" value="Glyco_hydro18_cat"/>
</dbReference>